<keyword evidence="1" id="KW-1185">Reference proteome</keyword>
<dbReference type="RefSeq" id="XP_073929966.1">
    <property type="nucleotide sequence ID" value="XM_074073865.1"/>
</dbReference>
<reference evidence="2" key="1">
    <citation type="submission" date="2025-08" db="UniProtKB">
        <authorList>
            <consortium name="RefSeq"/>
        </authorList>
    </citation>
    <scope>IDENTIFICATION</scope>
</reference>
<name>A0AC58MKP0_CASCN</name>
<gene>
    <name evidence="2" type="primary">Sptssb</name>
</gene>
<accession>A0AC58MKP0</accession>
<sequence length="138" mass="14744">MLKEIAFFEKQMHWEGYSAACRPGSSPGSLGSLTLSFSPQSCAALFALLQKSADGWMRGAGFSTNGSTLALIKDPELSPLQLHRLLLLLLQHRPPHPHHRTCPLGSVGAPSPSEGEGASPSPPPHHCLGSGFYCSSRR</sequence>
<organism evidence="1 2">
    <name type="scientific">Castor canadensis</name>
    <name type="common">American beaver</name>
    <dbReference type="NCBI Taxonomy" id="51338"/>
    <lineage>
        <taxon>Eukaryota</taxon>
        <taxon>Metazoa</taxon>
        <taxon>Chordata</taxon>
        <taxon>Craniata</taxon>
        <taxon>Vertebrata</taxon>
        <taxon>Euteleostomi</taxon>
        <taxon>Mammalia</taxon>
        <taxon>Eutheria</taxon>
        <taxon>Euarchontoglires</taxon>
        <taxon>Glires</taxon>
        <taxon>Rodentia</taxon>
        <taxon>Castorimorpha</taxon>
        <taxon>Castoridae</taxon>
        <taxon>Castor</taxon>
    </lineage>
</organism>
<dbReference type="Proteomes" id="UP001732720">
    <property type="component" value="Chromosome 5"/>
</dbReference>
<evidence type="ECO:0000313" key="1">
    <source>
        <dbReference type="Proteomes" id="UP001732720"/>
    </source>
</evidence>
<protein>
    <submittedName>
        <fullName evidence="2">Serine palmitoyltransferase small subunit B isoform X1</fullName>
    </submittedName>
</protein>
<proteinExistence type="predicted"/>
<evidence type="ECO:0000313" key="2">
    <source>
        <dbReference type="RefSeq" id="XP_073929966.1"/>
    </source>
</evidence>